<dbReference type="PROSITE" id="PS51192">
    <property type="entry name" value="HELICASE_ATP_BIND_1"/>
    <property type="match status" value="1"/>
</dbReference>
<dbReference type="CDD" id="cd17957">
    <property type="entry name" value="DEADc_DDX52"/>
    <property type="match status" value="1"/>
</dbReference>
<organism evidence="14 15">
    <name type="scientific">Onchocerca volvulus</name>
    <dbReference type="NCBI Taxonomy" id="6282"/>
    <lineage>
        <taxon>Eukaryota</taxon>
        <taxon>Metazoa</taxon>
        <taxon>Ecdysozoa</taxon>
        <taxon>Nematoda</taxon>
        <taxon>Chromadorea</taxon>
        <taxon>Rhabditida</taxon>
        <taxon>Spirurina</taxon>
        <taxon>Spiruromorpha</taxon>
        <taxon>Filarioidea</taxon>
        <taxon>Onchocercidae</taxon>
        <taxon>Onchocerca</taxon>
    </lineage>
</organism>
<feature type="domain" description="Helicase ATP-binding" evidence="11">
    <location>
        <begin position="147"/>
        <end position="324"/>
    </location>
</feature>
<keyword evidence="4 9" id="KW-0067">ATP-binding</keyword>
<feature type="compositionally biased region" description="Basic residues" evidence="10">
    <location>
        <begin position="525"/>
        <end position="544"/>
    </location>
</feature>
<dbReference type="Pfam" id="PF00270">
    <property type="entry name" value="DEAD"/>
    <property type="match status" value="1"/>
</dbReference>
<proteinExistence type="inferred from homology"/>
<keyword evidence="5 9" id="KW-0694">RNA-binding</keyword>
<feature type="domain" description="Helicase C-terminal" evidence="12">
    <location>
        <begin position="335"/>
        <end position="498"/>
    </location>
</feature>
<keyword evidence="2 9" id="KW-0378">Hydrolase</keyword>
<dbReference type="GO" id="GO:0016787">
    <property type="term" value="F:hydrolase activity"/>
    <property type="evidence" value="ECO:0007669"/>
    <property type="project" value="UniProtKB-KW"/>
</dbReference>
<evidence type="ECO:0000256" key="10">
    <source>
        <dbReference type="SAM" id="MobiDB-lite"/>
    </source>
</evidence>
<evidence type="ECO:0000259" key="11">
    <source>
        <dbReference type="PROSITE" id="PS51192"/>
    </source>
</evidence>
<dbReference type="EMBL" id="CMVM020000023">
    <property type="status" value="NOT_ANNOTATED_CDS"/>
    <property type="molecule type" value="Genomic_DNA"/>
</dbReference>
<keyword evidence="3 9" id="KW-0347">Helicase</keyword>
<evidence type="ECO:0000256" key="7">
    <source>
        <dbReference type="ARBA" id="ARBA00047984"/>
    </source>
</evidence>
<feature type="domain" description="DEAD-box RNA helicase Q" evidence="13">
    <location>
        <begin position="116"/>
        <end position="144"/>
    </location>
</feature>
<feature type="compositionally biased region" description="Basic residues" evidence="10">
    <location>
        <begin position="499"/>
        <end position="514"/>
    </location>
</feature>
<dbReference type="InterPro" id="IPR027417">
    <property type="entry name" value="P-loop_NTPase"/>
</dbReference>
<dbReference type="GO" id="GO:0003724">
    <property type="term" value="F:RNA helicase activity"/>
    <property type="evidence" value="ECO:0007669"/>
    <property type="project" value="UniProtKB-EC"/>
</dbReference>
<dbReference type="SUPFAM" id="SSF52540">
    <property type="entry name" value="P-loop containing nucleoside triphosphate hydrolases"/>
    <property type="match status" value="1"/>
</dbReference>
<evidence type="ECO:0000256" key="4">
    <source>
        <dbReference type="ARBA" id="ARBA00022840"/>
    </source>
</evidence>
<reference evidence="15" key="1">
    <citation type="submission" date="2013-10" db="EMBL/GenBank/DDBJ databases">
        <title>Genome sequencing of Onchocerca volvulus.</title>
        <authorList>
            <person name="Cotton J."/>
            <person name="Tsai J."/>
            <person name="Stanley E."/>
            <person name="Tracey A."/>
            <person name="Holroyd N."/>
            <person name="Lustigman S."/>
            <person name="Berriman M."/>
        </authorList>
    </citation>
    <scope>NUCLEOTIDE SEQUENCE</scope>
</reference>
<dbReference type="InterPro" id="IPR014001">
    <property type="entry name" value="Helicase_ATP-bd"/>
</dbReference>
<evidence type="ECO:0000256" key="5">
    <source>
        <dbReference type="ARBA" id="ARBA00022884"/>
    </source>
</evidence>
<dbReference type="EnsemblMetazoa" id="OVOC13429.1">
    <property type="protein sequence ID" value="OVOC13429.1"/>
    <property type="gene ID" value="WBGene00255440"/>
</dbReference>
<dbReference type="PROSITE" id="PS51194">
    <property type="entry name" value="HELICASE_CTER"/>
    <property type="match status" value="1"/>
</dbReference>
<dbReference type="GO" id="GO:0030490">
    <property type="term" value="P:maturation of SSU-rRNA"/>
    <property type="evidence" value="ECO:0007669"/>
    <property type="project" value="InterPro"/>
</dbReference>
<dbReference type="InterPro" id="IPR001650">
    <property type="entry name" value="Helicase_C-like"/>
</dbReference>
<dbReference type="InterPro" id="IPR044764">
    <property type="entry name" value="DDX52/Rok1_DEADc"/>
</dbReference>
<dbReference type="SMART" id="SM00487">
    <property type="entry name" value="DEXDc"/>
    <property type="match status" value="1"/>
</dbReference>
<dbReference type="GO" id="GO:0005524">
    <property type="term" value="F:ATP binding"/>
    <property type="evidence" value="ECO:0007669"/>
    <property type="project" value="UniProtKB-UniRule"/>
</dbReference>
<sequence>MKRSAPTDELFKKLTFGIKRSQLQQRKKKTHGLLHVRMLPNGCKEEYKENKERNNEASSSLGTSEKEPEILGGLENVSKKKKKGRSLAVKREQIAHLRKLNRIFIWGDNIPDPLIHFIEIDGLPQELVNNLREFGITEPTPIQMQAIPIMMQKRDLLCSAPTGSGKTLAFALPIIFDVICRKNHIAEGQYSVLNAAILEPTYELAKQTYVQFLKFSQNLPVSCSFLEGDEIPTNADVIVSTPNKLVYALKKNKKILDELNWLVIDESDRLFDTTEGDNRCFRNQLAKIYQACSGNFVRRTFFSATFSYEVEDWCKRNLYDVAMVCIGTRNSAVNSVKQELIFAGSEHGKIIGLKALFQNNFEPPALIFVQSKLRARQLVSIIESFQPPIPVKMISSEKTETERESSIAEFRRGEVWVLVCTDLMGRGLDLSGVNLVINFDLPTSIISYIHRIGRTGRAGRQGHAVTYFTENDLNFIRPIATVIKQAGFEVPEYTLRMRKPTKKEKKNLLRRAPNRKNIGSLKQADKKKKEKRREKGKRREKKAI</sequence>
<dbReference type="EC" id="3.6.4.13" evidence="9"/>
<feature type="compositionally biased region" description="Basic and acidic residues" evidence="10">
    <location>
        <begin position="44"/>
        <end position="55"/>
    </location>
</feature>
<comment type="function">
    <text evidence="9">RNA helicase.</text>
</comment>
<evidence type="ECO:0000256" key="6">
    <source>
        <dbReference type="ARBA" id="ARBA00024355"/>
    </source>
</evidence>
<protein>
    <recommendedName>
        <fullName evidence="9">ATP-dependent RNA helicase</fullName>
        <ecNumber evidence="9">3.6.4.13</ecNumber>
    </recommendedName>
</protein>
<dbReference type="SMART" id="SM00490">
    <property type="entry name" value="HELICc"/>
    <property type="match status" value="1"/>
</dbReference>
<evidence type="ECO:0000313" key="15">
    <source>
        <dbReference type="Proteomes" id="UP000024404"/>
    </source>
</evidence>
<comment type="catalytic activity">
    <reaction evidence="7 9">
        <text>ATP + H2O = ADP + phosphate + H(+)</text>
        <dbReference type="Rhea" id="RHEA:13065"/>
        <dbReference type="ChEBI" id="CHEBI:15377"/>
        <dbReference type="ChEBI" id="CHEBI:15378"/>
        <dbReference type="ChEBI" id="CHEBI:30616"/>
        <dbReference type="ChEBI" id="CHEBI:43474"/>
        <dbReference type="ChEBI" id="CHEBI:456216"/>
        <dbReference type="EC" id="3.6.4.13"/>
    </reaction>
</comment>
<evidence type="ECO:0000256" key="9">
    <source>
        <dbReference type="RuleBase" id="RU365068"/>
    </source>
</evidence>
<evidence type="ECO:0000256" key="3">
    <source>
        <dbReference type="ARBA" id="ARBA00022806"/>
    </source>
</evidence>
<dbReference type="Gene3D" id="3.40.50.300">
    <property type="entry name" value="P-loop containing nucleotide triphosphate hydrolases"/>
    <property type="match status" value="2"/>
</dbReference>
<evidence type="ECO:0000256" key="2">
    <source>
        <dbReference type="ARBA" id="ARBA00022801"/>
    </source>
</evidence>
<dbReference type="PANTHER" id="PTHR24031">
    <property type="entry name" value="RNA HELICASE"/>
    <property type="match status" value="1"/>
</dbReference>
<name>A0A8R1TNQ4_ONCVO</name>
<keyword evidence="1 9" id="KW-0547">Nucleotide-binding</keyword>
<dbReference type="Pfam" id="PF00271">
    <property type="entry name" value="Helicase_C"/>
    <property type="match status" value="1"/>
</dbReference>
<evidence type="ECO:0000256" key="1">
    <source>
        <dbReference type="ARBA" id="ARBA00022741"/>
    </source>
</evidence>
<keyword evidence="15" id="KW-1185">Reference proteome</keyword>
<dbReference type="Proteomes" id="UP000024404">
    <property type="component" value="Unassembled WGS sequence"/>
</dbReference>
<feature type="short sequence motif" description="Q motif" evidence="8">
    <location>
        <begin position="116"/>
        <end position="144"/>
    </location>
</feature>
<reference evidence="14" key="2">
    <citation type="submission" date="2022-06" db="UniProtKB">
        <authorList>
            <consortium name="EnsemblMetazoa"/>
        </authorList>
    </citation>
    <scope>IDENTIFICATION</scope>
</reference>
<feature type="region of interest" description="Disordered" evidence="10">
    <location>
        <begin position="44"/>
        <end position="67"/>
    </location>
</feature>
<dbReference type="InterPro" id="IPR011545">
    <property type="entry name" value="DEAD/DEAH_box_helicase_dom"/>
</dbReference>
<dbReference type="PROSITE" id="PS51195">
    <property type="entry name" value="Q_MOTIF"/>
    <property type="match status" value="1"/>
</dbReference>
<evidence type="ECO:0000256" key="8">
    <source>
        <dbReference type="PROSITE-ProRule" id="PRU00552"/>
    </source>
</evidence>
<evidence type="ECO:0000313" key="14">
    <source>
        <dbReference type="EnsemblMetazoa" id="OVOC13429.1"/>
    </source>
</evidence>
<evidence type="ECO:0000259" key="13">
    <source>
        <dbReference type="PROSITE" id="PS51195"/>
    </source>
</evidence>
<comment type="similarity">
    <text evidence="6">Belongs to the DEAD box helicase family. DDX52/ROK1 subfamily.</text>
</comment>
<dbReference type="InterPro" id="IPR014014">
    <property type="entry name" value="RNA_helicase_DEAD_Q_motif"/>
</dbReference>
<dbReference type="GO" id="GO:0003723">
    <property type="term" value="F:RNA binding"/>
    <property type="evidence" value="ECO:0007669"/>
    <property type="project" value="UniProtKB-UniRule"/>
</dbReference>
<evidence type="ECO:0000259" key="12">
    <source>
        <dbReference type="PROSITE" id="PS51194"/>
    </source>
</evidence>
<accession>A0A8R1TNQ4</accession>
<dbReference type="CDD" id="cd18787">
    <property type="entry name" value="SF2_C_DEAD"/>
    <property type="match status" value="1"/>
</dbReference>
<comment type="domain">
    <text evidence="9">The Q motif is unique to and characteristic of the DEAD box family of RNA helicases and controls ATP binding and hydrolysis.</text>
</comment>
<dbReference type="AlphaFoldDB" id="A0A8R1TNQ4"/>
<feature type="region of interest" description="Disordered" evidence="10">
    <location>
        <begin position="499"/>
        <end position="544"/>
    </location>
</feature>